<evidence type="ECO:0000256" key="2">
    <source>
        <dbReference type="ARBA" id="ARBA00022670"/>
    </source>
</evidence>
<gene>
    <name evidence="8" type="ORF">GALL_138520</name>
</gene>
<dbReference type="PANTHER" id="PTHR43690:SF17">
    <property type="entry name" value="PROTEIN YHJJ"/>
    <property type="match status" value="1"/>
</dbReference>
<dbReference type="EMBL" id="MLJW01000060">
    <property type="protein sequence ID" value="OIR04121.1"/>
    <property type="molecule type" value="Genomic_DNA"/>
</dbReference>
<dbReference type="GO" id="GO:0006508">
    <property type="term" value="P:proteolysis"/>
    <property type="evidence" value="ECO:0007669"/>
    <property type="project" value="UniProtKB-KW"/>
</dbReference>
<keyword evidence="5" id="KW-0482">Metalloprotease</keyword>
<evidence type="ECO:0000313" key="8">
    <source>
        <dbReference type="EMBL" id="OIR04121.1"/>
    </source>
</evidence>
<dbReference type="Gene3D" id="3.30.830.10">
    <property type="entry name" value="Metalloenzyme, LuxS/M16 peptidase-like"/>
    <property type="match status" value="4"/>
</dbReference>
<protein>
    <submittedName>
        <fullName evidence="8">Peptidase M16 inactive domain protein</fullName>
    </submittedName>
</protein>
<keyword evidence="4" id="KW-0862">Zinc</keyword>
<evidence type="ECO:0000259" key="6">
    <source>
        <dbReference type="Pfam" id="PF00675"/>
    </source>
</evidence>
<dbReference type="SUPFAM" id="SSF63411">
    <property type="entry name" value="LuxS/MPP-like metallohydrolase"/>
    <property type="match status" value="3"/>
</dbReference>
<evidence type="ECO:0000256" key="5">
    <source>
        <dbReference type="ARBA" id="ARBA00023049"/>
    </source>
</evidence>
<dbReference type="InterPro" id="IPR011249">
    <property type="entry name" value="Metalloenz_LuxS/M16"/>
</dbReference>
<dbReference type="PANTHER" id="PTHR43690">
    <property type="entry name" value="NARDILYSIN"/>
    <property type="match status" value="1"/>
</dbReference>
<dbReference type="Pfam" id="PF05193">
    <property type="entry name" value="Peptidase_M16_C"/>
    <property type="match status" value="2"/>
</dbReference>
<keyword evidence="2" id="KW-0645">Protease</keyword>
<proteinExistence type="inferred from homology"/>
<dbReference type="InterPro" id="IPR007863">
    <property type="entry name" value="Peptidase_M16_C"/>
</dbReference>
<evidence type="ECO:0000259" key="7">
    <source>
        <dbReference type="Pfam" id="PF05193"/>
    </source>
</evidence>
<name>A0A1J5S6M2_9ZZZZ</name>
<dbReference type="GO" id="GO:0008237">
    <property type="term" value="F:metallopeptidase activity"/>
    <property type="evidence" value="ECO:0007669"/>
    <property type="project" value="UniProtKB-KW"/>
</dbReference>
<feature type="domain" description="Peptidase M16 N-terminal" evidence="6">
    <location>
        <begin position="82"/>
        <end position="205"/>
    </location>
</feature>
<reference evidence="8" key="1">
    <citation type="submission" date="2016-10" db="EMBL/GenBank/DDBJ databases">
        <title>Sequence of Gallionella enrichment culture.</title>
        <authorList>
            <person name="Poehlein A."/>
            <person name="Muehling M."/>
            <person name="Daniel R."/>
        </authorList>
    </citation>
    <scope>NUCLEOTIDE SEQUENCE</scope>
</reference>
<feature type="domain" description="Peptidase M16 C-terminal" evidence="7">
    <location>
        <begin position="245"/>
        <end position="429"/>
    </location>
</feature>
<dbReference type="InterPro" id="IPR050626">
    <property type="entry name" value="Peptidase_M16"/>
</dbReference>
<dbReference type="InterPro" id="IPR011765">
    <property type="entry name" value="Pept_M16_N"/>
</dbReference>
<comment type="caution">
    <text evidence="8">The sequence shown here is derived from an EMBL/GenBank/DDBJ whole genome shotgun (WGS) entry which is preliminary data.</text>
</comment>
<organism evidence="8">
    <name type="scientific">mine drainage metagenome</name>
    <dbReference type="NCBI Taxonomy" id="410659"/>
    <lineage>
        <taxon>unclassified sequences</taxon>
        <taxon>metagenomes</taxon>
        <taxon>ecological metagenomes</taxon>
    </lineage>
</organism>
<feature type="domain" description="Peptidase M16 C-terminal" evidence="7">
    <location>
        <begin position="743"/>
        <end position="903"/>
    </location>
</feature>
<dbReference type="AlphaFoldDB" id="A0A1J5S6M2"/>
<comment type="similarity">
    <text evidence="1">Belongs to the peptidase M16 family.</text>
</comment>
<dbReference type="GO" id="GO:0046872">
    <property type="term" value="F:metal ion binding"/>
    <property type="evidence" value="ECO:0007669"/>
    <property type="project" value="InterPro"/>
</dbReference>
<keyword evidence="3" id="KW-0378">Hydrolase</keyword>
<accession>A0A1J5S6M2</accession>
<dbReference type="Pfam" id="PF00675">
    <property type="entry name" value="Peptidase_M16"/>
    <property type="match status" value="1"/>
</dbReference>
<evidence type="ECO:0000256" key="4">
    <source>
        <dbReference type="ARBA" id="ARBA00022833"/>
    </source>
</evidence>
<sequence length="985" mass="108865">MHPPAGPHGPRQSKRSPLAAVQSRVLHVGRACVTCLLLASSWLSGAPSLRAAGSGPWPEFRTDLPADPALHAGRLANGLRYFVYPNAVPKDHIVMRLIVAAGSRNEREGQYGVAHLVEHMAFRSARDGDSNTLMRQMERLGVGLGPGVTAYTYYDSTQYLLDLPRSDPAHLLAGLKLFRAFAADTRFDPAEVETEKRVVLSELNMRMVEGDDSSYAYDRFLWPELVNLRRAIGGTTLSVSGLNGADCASFYATWYRPDRMAVIIVGPVDPGATIDLLGKTLGNFGAKTAEAPPIPPPTKWIPPASARPRIETMPSSKIHQIGLWLSRSWIEPPIPLSHGRELWETHIGLALAMFQQRMKELSLRPGYRLGAIQVSTLDPYPALGLHGVMAGISGDAATWQQTLRTLVIELRRAEMYGFTPREFQLARQSYANVLKEGIRYWPSRASDQIAQSILHTLQSGRPMLTAQTAYAHLSPLIDKATLQACNRDFREAWANGRLPDIFILAPPSLAMRHQAIRDVLHDAMEARLSPPRDPKQVAAFAYESFGKPGTLAQERHVADLDVWLDRFANGVRFNFKHTTFESDTVQAYIRVGTGKLSLPRDKPGLWLAAQSALLPGGLRRQSAETLAAIAATHLIWTNFYVLDDALLFQVQASREDFPLALKIATAYIEDPALPDSIMPSVRVGLNSVFDQISGSPWGKLTRDQEPIIAGGDTRFGLGSRTDALARSMPEIRAWLRPQLQSGPIEMSIVGDITYEDARSLVADTLGTLPQRNERPPDGTNGIRKFAPPDFYPLQATGMPYQDGISYVWMIPWARTMQQDRRLRLVAAVLDQRLRSRLREALGMSYVTSVQYITHPGFDDFSYLTFYTGVNAAQLQSVISVLEADLRLLASSGVTEDEFERAKSPWVSSYDTNLTQNSYWGATVLADAQQRPGNIEAARNRTLDTHSITRAEINALLARILDSGSTLRFIVQMSAPAAPQPDVASR</sequence>
<evidence type="ECO:0000256" key="1">
    <source>
        <dbReference type="ARBA" id="ARBA00007261"/>
    </source>
</evidence>
<evidence type="ECO:0000256" key="3">
    <source>
        <dbReference type="ARBA" id="ARBA00022801"/>
    </source>
</evidence>